<reference evidence="1" key="1">
    <citation type="submission" date="2022-08" db="EMBL/GenBank/DDBJ databases">
        <title>Novel sulphate-reducing endosymbionts in the free-living metamonad Anaeramoeba.</title>
        <authorList>
            <person name="Jerlstrom-Hultqvist J."/>
            <person name="Cepicka I."/>
            <person name="Gallot-Lavallee L."/>
            <person name="Salas-Leiva D."/>
            <person name="Curtis B.A."/>
            <person name="Zahonova K."/>
            <person name="Pipaliya S."/>
            <person name="Dacks J."/>
            <person name="Roger A.J."/>
        </authorList>
    </citation>
    <scope>NUCLEOTIDE SEQUENCE</scope>
    <source>
        <strain evidence="1">Busselton2</strain>
    </source>
</reference>
<organism evidence="1 2">
    <name type="scientific">Anaeramoeba flamelloides</name>
    <dbReference type="NCBI Taxonomy" id="1746091"/>
    <lineage>
        <taxon>Eukaryota</taxon>
        <taxon>Metamonada</taxon>
        <taxon>Anaeramoebidae</taxon>
        <taxon>Anaeramoeba</taxon>
    </lineage>
</organism>
<accession>A0AAV7YYW5</accession>
<dbReference type="Proteomes" id="UP001146793">
    <property type="component" value="Unassembled WGS sequence"/>
</dbReference>
<comment type="caution">
    <text evidence="1">The sequence shown here is derived from an EMBL/GenBank/DDBJ whole genome shotgun (WGS) entry which is preliminary data.</text>
</comment>
<dbReference type="EMBL" id="JANTQA010000045">
    <property type="protein sequence ID" value="KAJ3434015.1"/>
    <property type="molecule type" value="Genomic_DNA"/>
</dbReference>
<protein>
    <submittedName>
        <fullName evidence="1">Uncharacterized protein</fullName>
    </submittedName>
</protein>
<evidence type="ECO:0000313" key="2">
    <source>
        <dbReference type="Proteomes" id="UP001146793"/>
    </source>
</evidence>
<dbReference type="AlphaFoldDB" id="A0AAV7YYW5"/>
<proteinExistence type="predicted"/>
<sequence>MNKTGQILITRILPIAALERIMIDQEKVPFPINKNPLKYNTGTFRYCPEKVPKHSRGFGSSRASTCTLNEKKKIATFYCSKK</sequence>
<evidence type="ECO:0000313" key="1">
    <source>
        <dbReference type="EMBL" id="KAJ3434015.1"/>
    </source>
</evidence>
<gene>
    <name evidence="1" type="ORF">M0812_20074</name>
</gene>
<name>A0AAV7YYW5_9EUKA</name>